<evidence type="ECO:0000259" key="7">
    <source>
        <dbReference type="Pfam" id="PF05140"/>
    </source>
</evidence>
<protein>
    <submittedName>
        <fullName evidence="8">Cytochrome c biogenesis protein ResB</fullName>
    </submittedName>
</protein>
<evidence type="ECO:0000256" key="2">
    <source>
        <dbReference type="ARBA" id="ARBA00022692"/>
    </source>
</evidence>
<sequence length="347" mass="38202">MSRFRPLLKDFWKLCCSLKLAIVLATLATLTAFGGSLLMPSRPWIFANMDSVNLGEWLAHQGRQYPGVTWWIHLYGVLLLLLGLNTACCVTDWLVHLRGRWRKSGEYLIHLGFVLLLAAYLWGSLAGFRVAGETIAVGETRPVPRLPGYYLRLHGVEPVLGPSGRPMDVRSSLSLLRGETVVAEQAVRANHPLIWKGLTVLGVSFDQRNDGFRFTGSLGTVELRAGSRIALPDGGELHILDYRPNGARRGSGGGLFEPVFFGEIRYPGQPSEHVRYALREGLPSALTRIGLDLRPLAPLQQPVSILAIHYDPGLALAFAGALVMTLGILLAIGSFYYKRSRGDRPLL</sequence>
<dbReference type="InterPro" id="IPR023494">
    <property type="entry name" value="Cyt_c_bgen_Ccs1/CcsB/ResB"/>
</dbReference>
<accession>A0A550J889</accession>
<feature type="transmembrane region" description="Helical" evidence="6">
    <location>
        <begin position="20"/>
        <end position="39"/>
    </location>
</feature>
<dbReference type="OrthoDB" id="5401239at2"/>
<evidence type="ECO:0000256" key="3">
    <source>
        <dbReference type="ARBA" id="ARBA00022748"/>
    </source>
</evidence>
<comment type="subcellular location">
    <subcellularLocation>
        <location evidence="1">Membrane</location>
        <topology evidence="1">Multi-pass membrane protein</topology>
    </subcellularLocation>
</comment>
<keyword evidence="9" id="KW-1185">Reference proteome</keyword>
<evidence type="ECO:0000256" key="6">
    <source>
        <dbReference type="SAM" id="Phobius"/>
    </source>
</evidence>
<dbReference type="EMBL" id="VJVV01000010">
    <property type="protein sequence ID" value="TRO79458.1"/>
    <property type="molecule type" value="Genomic_DNA"/>
</dbReference>
<gene>
    <name evidence="8" type="ORF">FL622_12985</name>
</gene>
<evidence type="ECO:0000256" key="1">
    <source>
        <dbReference type="ARBA" id="ARBA00004141"/>
    </source>
</evidence>
<keyword evidence="2 6" id="KW-0812">Transmembrane</keyword>
<keyword evidence="3" id="KW-0201">Cytochrome c-type biogenesis</keyword>
<dbReference type="Proteomes" id="UP000317155">
    <property type="component" value="Unassembled WGS sequence"/>
</dbReference>
<dbReference type="Pfam" id="PF05140">
    <property type="entry name" value="ResB"/>
    <property type="match status" value="1"/>
</dbReference>
<dbReference type="GO" id="GO:0016020">
    <property type="term" value="C:membrane"/>
    <property type="evidence" value="ECO:0007669"/>
    <property type="project" value="UniProtKB-SubCell"/>
</dbReference>
<comment type="caution">
    <text evidence="8">The sequence shown here is derived from an EMBL/GenBank/DDBJ whole genome shotgun (WGS) entry which is preliminary data.</text>
</comment>
<dbReference type="GO" id="GO:0017004">
    <property type="term" value="P:cytochrome complex assembly"/>
    <property type="evidence" value="ECO:0007669"/>
    <property type="project" value="UniProtKB-KW"/>
</dbReference>
<keyword evidence="4 6" id="KW-1133">Transmembrane helix</keyword>
<feature type="transmembrane region" description="Helical" evidence="6">
    <location>
        <begin position="314"/>
        <end position="337"/>
    </location>
</feature>
<dbReference type="PANTHER" id="PTHR31566:SF0">
    <property type="entry name" value="CYTOCHROME C BIOGENESIS PROTEIN CCS1, CHLOROPLASTIC"/>
    <property type="match status" value="1"/>
</dbReference>
<evidence type="ECO:0000313" key="8">
    <source>
        <dbReference type="EMBL" id="TRO79458.1"/>
    </source>
</evidence>
<evidence type="ECO:0000256" key="5">
    <source>
        <dbReference type="ARBA" id="ARBA00023136"/>
    </source>
</evidence>
<organism evidence="8 9">
    <name type="scientific">Trichloromonas acetexigens</name>
    <dbReference type="NCBI Taxonomy" id="38815"/>
    <lineage>
        <taxon>Bacteria</taxon>
        <taxon>Pseudomonadati</taxon>
        <taxon>Thermodesulfobacteriota</taxon>
        <taxon>Desulfuromonadia</taxon>
        <taxon>Desulfuromonadales</taxon>
        <taxon>Trichloromonadaceae</taxon>
        <taxon>Trichloromonas</taxon>
    </lineage>
</organism>
<feature type="transmembrane region" description="Helical" evidence="6">
    <location>
        <begin position="107"/>
        <end position="125"/>
    </location>
</feature>
<proteinExistence type="predicted"/>
<dbReference type="PANTHER" id="PTHR31566">
    <property type="entry name" value="CYTOCHROME C BIOGENESIS PROTEIN CCS1, CHLOROPLASTIC"/>
    <property type="match status" value="1"/>
</dbReference>
<evidence type="ECO:0000313" key="9">
    <source>
        <dbReference type="Proteomes" id="UP000317155"/>
    </source>
</evidence>
<feature type="transmembrane region" description="Helical" evidence="6">
    <location>
        <begin position="70"/>
        <end position="95"/>
    </location>
</feature>
<dbReference type="InterPro" id="IPR007816">
    <property type="entry name" value="ResB-like_domain"/>
</dbReference>
<dbReference type="AlphaFoldDB" id="A0A550J889"/>
<dbReference type="RefSeq" id="WP_092053505.1">
    <property type="nucleotide sequence ID" value="NZ_FOJJ01000002.1"/>
</dbReference>
<name>A0A550J889_9BACT</name>
<feature type="domain" description="ResB-like" evidence="7">
    <location>
        <begin position="98"/>
        <end position="209"/>
    </location>
</feature>
<reference evidence="8 9" key="1">
    <citation type="submission" date="2019-07" db="EMBL/GenBank/DDBJ databases">
        <title>Insights of Desulfuromonas acetexigens electromicrobiology.</title>
        <authorList>
            <person name="Katuri K."/>
            <person name="Sapireddy V."/>
            <person name="Shaw D.R."/>
            <person name="Saikaly P."/>
        </authorList>
    </citation>
    <scope>NUCLEOTIDE SEQUENCE [LARGE SCALE GENOMIC DNA]</scope>
    <source>
        <strain evidence="8 9">2873</strain>
    </source>
</reference>
<evidence type="ECO:0000256" key="4">
    <source>
        <dbReference type="ARBA" id="ARBA00022989"/>
    </source>
</evidence>
<keyword evidence="5 6" id="KW-0472">Membrane</keyword>